<evidence type="ECO:0000313" key="8">
    <source>
        <dbReference type="Proteomes" id="UP000265618"/>
    </source>
</evidence>
<comment type="similarity">
    <text evidence="2">Belongs to the cornichon family.</text>
</comment>
<gene>
    <name evidence="7" type="ORF">KIPB_002957</name>
</gene>
<evidence type="ECO:0000256" key="1">
    <source>
        <dbReference type="ARBA" id="ARBA00004141"/>
    </source>
</evidence>
<sequence>MTGGMWIVLYSVLFLLLAGLMFLQVYYLISFNDLDHDLINSIEITRKLNPLVMPEIIASFVGQAMFLFTGNWLGFLLMIPASVINSRRMQLRQTKLDSTNIFVVLPRETRVAIIKLLNFVVVWVYVIVKLVMALVKSLSKGRYGRFR</sequence>
<protein>
    <submittedName>
        <fullName evidence="7">Cornichon</fullName>
    </submittedName>
</protein>
<dbReference type="InterPro" id="IPR003377">
    <property type="entry name" value="Cornichon"/>
</dbReference>
<dbReference type="Pfam" id="PF03311">
    <property type="entry name" value="Cornichon"/>
    <property type="match status" value="1"/>
</dbReference>
<dbReference type="Proteomes" id="UP000265618">
    <property type="component" value="Unassembled WGS sequence"/>
</dbReference>
<dbReference type="GO" id="GO:0016020">
    <property type="term" value="C:membrane"/>
    <property type="evidence" value="ECO:0007669"/>
    <property type="project" value="UniProtKB-SubCell"/>
</dbReference>
<evidence type="ECO:0000256" key="3">
    <source>
        <dbReference type="ARBA" id="ARBA00022692"/>
    </source>
</evidence>
<dbReference type="GO" id="GO:0016192">
    <property type="term" value="P:vesicle-mediated transport"/>
    <property type="evidence" value="ECO:0007669"/>
    <property type="project" value="InterPro"/>
</dbReference>
<feature type="transmembrane region" description="Helical" evidence="6">
    <location>
        <begin position="116"/>
        <end position="135"/>
    </location>
</feature>
<feature type="transmembrane region" description="Helical" evidence="6">
    <location>
        <begin position="56"/>
        <end position="79"/>
    </location>
</feature>
<evidence type="ECO:0000256" key="6">
    <source>
        <dbReference type="SAM" id="Phobius"/>
    </source>
</evidence>
<accession>A0A9K3GGT7</accession>
<name>A0A9K3GGT7_9EUKA</name>
<feature type="transmembrane region" description="Helical" evidence="6">
    <location>
        <begin position="7"/>
        <end position="29"/>
    </location>
</feature>
<organism evidence="7 8">
    <name type="scientific">Kipferlia bialata</name>
    <dbReference type="NCBI Taxonomy" id="797122"/>
    <lineage>
        <taxon>Eukaryota</taxon>
        <taxon>Metamonada</taxon>
        <taxon>Carpediemonas-like organisms</taxon>
        <taxon>Kipferlia</taxon>
    </lineage>
</organism>
<evidence type="ECO:0000256" key="5">
    <source>
        <dbReference type="ARBA" id="ARBA00023136"/>
    </source>
</evidence>
<evidence type="ECO:0000256" key="2">
    <source>
        <dbReference type="ARBA" id="ARBA00010095"/>
    </source>
</evidence>
<proteinExistence type="inferred from homology"/>
<keyword evidence="3 6" id="KW-0812">Transmembrane</keyword>
<dbReference type="SMART" id="SM01398">
    <property type="entry name" value="Cornichon"/>
    <property type="match status" value="1"/>
</dbReference>
<keyword evidence="8" id="KW-1185">Reference proteome</keyword>
<dbReference type="AlphaFoldDB" id="A0A9K3GGT7"/>
<dbReference type="EMBL" id="BDIP01000532">
    <property type="protein sequence ID" value="GIQ81915.1"/>
    <property type="molecule type" value="Genomic_DNA"/>
</dbReference>
<dbReference type="OrthoDB" id="434393at2759"/>
<reference evidence="7 8" key="1">
    <citation type="journal article" date="2018" name="PLoS ONE">
        <title>The draft genome of Kipferlia bialata reveals reductive genome evolution in fornicate parasites.</title>
        <authorList>
            <person name="Tanifuji G."/>
            <person name="Takabayashi S."/>
            <person name="Kume K."/>
            <person name="Takagi M."/>
            <person name="Nakayama T."/>
            <person name="Kamikawa R."/>
            <person name="Inagaki Y."/>
            <person name="Hashimoto T."/>
        </authorList>
    </citation>
    <scope>NUCLEOTIDE SEQUENCE [LARGE SCALE GENOMIC DNA]</scope>
    <source>
        <strain evidence="7">NY0173</strain>
    </source>
</reference>
<evidence type="ECO:0000256" key="4">
    <source>
        <dbReference type="ARBA" id="ARBA00022989"/>
    </source>
</evidence>
<keyword evidence="5 6" id="KW-0472">Membrane</keyword>
<dbReference type="PANTHER" id="PTHR12290">
    <property type="entry name" value="CORNICHON-RELATED"/>
    <property type="match status" value="1"/>
</dbReference>
<evidence type="ECO:0000313" key="7">
    <source>
        <dbReference type="EMBL" id="GIQ81915.1"/>
    </source>
</evidence>
<comment type="subcellular location">
    <subcellularLocation>
        <location evidence="1">Membrane</location>
        <topology evidence="1">Multi-pass membrane protein</topology>
    </subcellularLocation>
</comment>
<keyword evidence="4 6" id="KW-1133">Transmembrane helix</keyword>
<comment type="caution">
    <text evidence="7">The sequence shown here is derived from an EMBL/GenBank/DDBJ whole genome shotgun (WGS) entry which is preliminary data.</text>
</comment>